<accession>A0ABR3ADA4</accession>
<evidence type="ECO:0000313" key="2">
    <source>
        <dbReference type="Proteomes" id="UP001437256"/>
    </source>
</evidence>
<comment type="caution">
    <text evidence="1">The sequence shown here is derived from an EMBL/GenBank/DDBJ whole genome shotgun (WGS) entry which is preliminary data.</text>
</comment>
<protein>
    <recommendedName>
        <fullName evidence="3">Phenazine biosynthesis PhzC/PhzF protein</fullName>
    </recommendedName>
</protein>
<dbReference type="Proteomes" id="UP001437256">
    <property type="component" value="Unassembled WGS sequence"/>
</dbReference>
<evidence type="ECO:0000313" key="1">
    <source>
        <dbReference type="EMBL" id="KAL0071698.1"/>
    </source>
</evidence>
<dbReference type="EMBL" id="JBBXMP010000002">
    <property type="protein sequence ID" value="KAL0071698.1"/>
    <property type="molecule type" value="Genomic_DNA"/>
</dbReference>
<dbReference type="PANTHER" id="PTHR13774:SF32">
    <property type="entry name" value="ANTISENSE-ENHANCING SEQUENCE 1"/>
    <property type="match status" value="1"/>
</dbReference>
<dbReference type="SUPFAM" id="SSF54506">
    <property type="entry name" value="Diaminopimelate epimerase-like"/>
    <property type="match status" value="1"/>
</dbReference>
<reference evidence="1 2" key="1">
    <citation type="submission" date="2024-05" db="EMBL/GenBank/DDBJ databases">
        <title>A draft genome resource for the thread blight pathogen Marasmius tenuissimus strain MS-2.</title>
        <authorList>
            <person name="Yulfo-Soto G.E."/>
            <person name="Baruah I.K."/>
            <person name="Amoako-Attah I."/>
            <person name="Bukari Y."/>
            <person name="Meinhardt L.W."/>
            <person name="Bailey B.A."/>
            <person name="Cohen S.P."/>
        </authorList>
    </citation>
    <scope>NUCLEOTIDE SEQUENCE [LARGE SCALE GENOMIC DNA]</scope>
    <source>
        <strain evidence="1 2">MS-2</strain>
    </source>
</reference>
<proteinExistence type="predicted"/>
<organism evidence="1 2">
    <name type="scientific">Marasmius tenuissimus</name>
    <dbReference type="NCBI Taxonomy" id="585030"/>
    <lineage>
        <taxon>Eukaryota</taxon>
        <taxon>Fungi</taxon>
        <taxon>Dikarya</taxon>
        <taxon>Basidiomycota</taxon>
        <taxon>Agaricomycotina</taxon>
        <taxon>Agaricomycetes</taxon>
        <taxon>Agaricomycetidae</taxon>
        <taxon>Agaricales</taxon>
        <taxon>Marasmiineae</taxon>
        <taxon>Marasmiaceae</taxon>
        <taxon>Marasmius</taxon>
    </lineage>
</organism>
<dbReference type="NCBIfam" id="TIGR00654">
    <property type="entry name" value="PhzF_family"/>
    <property type="match status" value="1"/>
</dbReference>
<dbReference type="Pfam" id="PF02567">
    <property type="entry name" value="PhzC-PhzF"/>
    <property type="match status" value="1"/>
</dbReference>
<dbReference type="Gene3D" id="3.10.310.10">
    <property type="entry name" value="Diaminopimelate Epimerase, Chain A, domain 1"/>
    <property type="match status" value="2"/>
</dbReference>
<name>A0ABR3ADA4_9AGAR</name>
<dbReference type="PANTHER" id="PTHR13774">
    <property type="entry name" value="PHENAZINE BIOSYNTHESIS PROTEIN"/>
    <property type="match status" value="1"/>
</dbReference>
<evidence type="ECO:0008006" key="3">
    <source>
        <dbReference type="Google" id="ProtNLM"/>
    </source>
</evidence>
<sequence length="314" mass="34227">MPSQLKYFVYDVFTTTPFRGNPLAIVHIPASTSLSQTQKQTIAREFNFSETTFVHDDSASQTQSVFGVDIFTPYQELPFAGHPTIGTGFHLLGDHPNNDITLRIKAGDTTVTRSKEAGSVHLQVPVDFKVHPSLNLDKIVSYQTHLNPTKDFKDSQATPIASIVKGMNFALVEINSVDALSRMNTYPENIVIPSAHLGAWSGTQDDMTSIFVYAFTLLDDSSVDGLTIKFRARMFGWAGFEDPATGSAACTLGGYLGLKKGKGRWRFEIAQGLEMGRQSEIVVVAEIDNGDIVSSVQLEGSAVRVMEGSLAVDV</sequence>
<keyword evidence="2" id="KW-1185">Reference proteome</keyword>
<dbReference type="InterPro" id="IPR003719">
    <property type="entry name" value="Phenazine_PhzF-like"/>
</dbReference>
<gene>
    <name evidence="1" type="ORF">AAF712_000620</name>
</gene>
<dbReference type="PIRSF" id="PIRSF016184">
    <property type="entry name" value="PhzC_PhzF"/>
    <property type="match status" value="1"/>
</dbReference>